<dbReference type="PANTHER" id="PTHR21011:SF1">
    <property type="entry name" value="SMALL RIBOSOMAL SUBUNIT PROTEIN BS6M"/>
    <property type="match status" value="1"/>
</dbReference>
<organism evidence="9 10">
    <name type="scientific">Falsibacillus albus</name>
    <dbReference type="NCBI Taxonomy" id="2478915"/>
    <lineage>
        <taxon>Bacteria</taxon>
        <taxon>Bacillati</taxon>
        <taxon>Bacillota</taxon>
        <taxon>Bacilli</taxon>
        <taxon>Bacillales</taxon>
        <taxon>Bacillaceae</taxon>
        <taxon>Falsibacillus</taxon>
    </lineage>
</organism>
<dbReference type="FunFam" id="3.30.70.60:FF:000002">
    <property type="entry name" value="30S ribosomal protein S6"/>
    <property type="match status" value="1"/>
</dbReference>
<dbReference type="EMBL" id="RCVZ01000011">
    <property type="protein sequence ID" value="RLQ93979.1"/>
    <property type="molecule type" value="Genomic_DNA"/>
</dbReference>
<protein>
    <recommendedName>
        <fullName evidence="7 8">Small ribosomal subunit protein bS6</fullName>
    </recommendedName>
</protein>
<dbReference type="PROSITE" id="PS01048">
    <property type="entry name" value="RIBOSOMAL_S6"/>
    <property type="match status" value="1"/>
</dbReference>
<evidence type="ECO:0000256" key="2">
    <source>
        <dbReference type="ARBA" id="ARBA00022730"/>
    </source>
</evidence>
<dbReference type="PANTHER" id="PTHR21011">
    <property type="entry name" value="MITOCHONDRIAL 28S RIBOSOMAL PROTEIN S6"/>
    <property type="match status" value="1"/>
</dbReference>
<dbReference type="NCBIfam" id="TIGR00166">
    <property type="entry name" value="S6"/>
    <property type="match status" value="1"/>
</dbReference>
<dbReference type="RefSeq" id="WP_121681495.1">
    <property type="nucleotide sequence ID" value="NZ_RCVZ01000011.1"/>
</dbReference>
<keyword evidence="3 8" id="KW-0694">RNA-binding</keyword>
<dbReference type="GO" id="GO:0006412">
    <property type="term" value="P:translation"/>
    <property type="evidence" value="ECO:0007669"/>
    <property type="project" value="UniProtKB-UniRule"/>
</dbReference>
<dbReference type="OrthoDB" id="9812702at2"/>
<sequence>MRKYELMYIIRPNVDDESKKAVVERFANILTSNGAEIIESKDWGKRRLAYEINDFRDGFYQIVNINAGTEAVQEFDRLAKISDDIIRHIAVRNEQ</sequence>
<dbReference type="GO" id="GO:0005840">
    <property type="term" value="C:ribosome"/>
    <property type="evidence" value="ECO:0007669"/>
    <property type="project" value="UniProtKB-KW"/>
</dbReference>
<keyword evidence="10" id="KW-1185">Reference proteome</keyword>
<comment type="function">
    <text evidence="6 8">Binds together with bS18 to 16S ribosomal RNA.</text>
</comment>
<evidence type="ECO:0000256" key="8">
    <source>
        <dbReference type="HAMAP-Rule" id="MF_00360"/>
    </source>
</evidence>
<keyword evidence="4 8" id="KW-0689">Ribosomal protein</keyword>
<evidence type="ECO:0000256" key="4">
    <source>
        <dbReference type="ARBA" id="ARBA00022980"/>
    </source>
</evidence>
<dbReference type="InterPro" id="IPR020815">
    <property type="entry name" value="Ribosomal_bS6_CS"/>
</dbReference>
<dbReference type="SUPFAM" id="SSF54995">
    <property type="entry name" value="Ribosomal protein S6"/>
    <property type="match status" value="1"/>
</dbReference>
<dbReference type="GO" id="GO:0003735">
    <property type="term" value="F:structural constituent of ribosome"/>
    <property type="evidence" value="ECO:0007669"/>
    <property type="project" value="InterPro"/>
</dbReference>
<dbReference type="AlphaFoldDB" id="A0A3L7JV33"/>
<accession>A0A3L7JV33</accession>
<dbReference type="GO" id="GO:0005737">
    <property type="term" value="C:cytoplasm"/>
    <property type="evidence" value="ECO:0007669"/>
    <property type="project" value="UniProtKB-ARBA"/>
</dbReference>
<dbReference type="InterPro" id="IPR014717">
    <property type="entry name" value="Transl_elong_EF1B/ribsomal_bS6"/>
</dbReference>
<dbReference type="CDD" id="cd00473">
    <property type="entry name" value="bS6"/>
    <property type="match status" value="1"/>
</dbReference>
<evidence type="ECO:0000313" key="9">
    <source>
        <dbReference type="EMBL" id="RLQ93979.1"/>
    </source>
</evidence>
<proteinExistence type="inferred from homology"/>
<dbReference type="Proteomes" id="UP000276770">
    <property type="component" value="Unassembled WGS sequence"/>
</dbReference>
<evidence type="ECO:0000256" key="3">
    <source>
        <dbReference type="ARBA" id="ARBA00022884"/>
    </source>
</evidence>
<evidence type="ECO:0000256" key="7">
    <source>
        <dbReference type="ARBA" id="ARBA00035294"/>
    </source>
</evidence>
<dbReference type="Gene3D" id="3.30.70.60">
    <property type="match status" value="1"/>
</dbReference>
<dbReference type="GO" id="GO:0070181">
    <property type="term" value="F:small ribosomal subunit rRNA binding"/>
    <property type="evidence" value="ECO:0007669"/>
    <property type="project" value="TreeGrafter"/>
</dbReference>
<comment type="caution">
    <text evidence="9">The sequence shown here is derived from an EMBL/GenBank/DDBJ whole genome shotgun (WGS) entry which is preliminary data.</text>
</comment>
<dbReference type="InterPro" id="IPR000529">
    <property type="entry name" value="Ribosomal_bS6"/>
</dbReference>
<dbReference type="InterPro" id="IPR035980">
    <property type="entry name" value="Ribosomal_bS6_sf"/>
</dbReference>
<dbReference type="HAMAP" id="MF_00360">
    <property type="entry name" value="Ribosomal_bS6"/>
    <property type="match status" value="1"/>
</dbReference>
<name>A0A3L7JV33_9BACI</name>
<dbReference type="GO" id="GO:1990904">
    <property type="term" value="C:ribonucleoprotein complex"/>
    <property type="evidence" value="ECO:0007669"/>
    <property type="project" value="UniProtKB-KW"/>
</dbReference>
<dbReference type="InterPro" id="IPR020814">
    <property type="entry name" value="Ribosomal_S6_plastid/chlpt"/>
</dbReference>
<keyword evidence="5 8" id="KW-0687">Ribonucleoprotein</keyword>
<comment type="similarity">
    <text evidence="1 8">Belongs to the bacterial ribosomal protein bS6 family.</text>
</comment>
<evidence type="ECO:0000256" key="6">
    <source>
        <dbReference type="ARBA" id="ARBA00035104"/>
    </source>
</evidence>
<evidence type="ECO:0000256" key="5">
    <source>
        <dbReference type="ARBA" id="ARBA00023274"/>
    </source>
</evidence>
<keyword evidence="2 8" id="KW-0699">rRNA-binding</keyword>
<gene>
    <name evidence="8" type="primary">rpsF</name>
    <name evidence="9" type="ORF">D9X91_15165</name>
</gene>
<evidence type="ECO:0000313" key="10">
    <source>
        <dbReference type="Proteomes" id="UP000276770"/>
    </source>
</evidence>
<reference evidence="9 10" key="1">
    <citation type="submission" date="2018-10" db="EMBL/GenBank/DDBJ databases">
        <title>Falsibacillus sp. genome draft.</title>
        <authorList>
            <person name="Shi S."/>
        </authorList>
    </citation>
    <scope>NUCLEOTIDE SEQUENCE [LARGE SCALE GENOMIC DNA]</scope>
    <source>
        <strain evidence="9 10">GY 10110</strain>
    </source>
</reference>
<evidence type="ECO:0000256" key="1">
    <source>
        <dbReference type="ARBA" id="ARBA00009512"/>
    </source>
</evidence>
<dbReference type="Pfam" id="PF01250">
    <property type="entry name" value="Ribosomal_S6"/>
    <property type="match status" value="1"/>
</dbReference>